<reference evidence="1" key="1">
    <citation type="submission" date="2023-03" db="UniProtKB">
        <authorList>
            <consortium name="EnsemblPlants"/>
        </authorList>
    </citation>
    <scope>IDENTIFICATION</scope>
</reference>
<name>A0A9I9E750_CUCME</name>
<dbReference type="AlphaFoldDB" id="A0A9I9E750"/>
<evidence type="ECO:0000313" key="1">
    <source>
        <dbReference type="EnsemblPlants" id="MELO3C029638.2.1"/>
    </source>
</evidence>
<accession>A0A9I9E750</accession>
<protein>
    <submittedName>
        <fullName evidence="1">Uncharacterized protein</fullName>
    </submittedName>
</protein>
<sequence length="75" mass="8347">MKMQKRSASGNLVNDAAIILRKTEYEGKTTAKLRRLFNIINDLPTVFEVVTNIAKKQVKEKSSSANGSKSKSSFK</sequence>
<dbReference type="EnsemblPlants" id="MELO3C029638.2.1">
    <property type="protein sequence ID" value="MELO3C029638.2.1"/>
    <property type="gene ID" value="MELO3C029638.2"/>
</dbReference>
<dbReference type="Gramene" id="MELO3C029638.2.1">
    <property type="protein sequence ID" value="MELO3C029638.2.1"/>
    <property type="gene ID" value="MELO3C029638.2"/>
</dbReference>
<proteinExistence type="predicted"/>
<organism evidence="1">
    <name type="scientific">Cucumis melo</name>
    <name type="common">Muskmelon</name>
    <dbReference type="NCBI Taxonomy" id="3656"/>
    <lineage>
        <taxon>Eukaryota</taxon>
        <taxon>Viridiplantae</taxon>
        <taxon>Streptophyta</taxon>
        <taxon>Embryophyta</taxon>
        <taxon>Tracheophyta</taxon>
        <taxon>Spermatophyta</taxon>
        <taxon>Magnoliopsida</taxon>
        <taxon>eudicotyledons</taxon>
        <taxon>Gunneridae</taxon>
        <taxon>Pentapetalae</taxon>
        <taxon>rosids</taxon>
        <taxon>fabids</taxon>
        <taxon>Cucurbitales</taxon>
        <taxon>Cucurbitaceae</taxon>
        <taxon>Benincaseae</taxon>
        <taxon>Cucumis</taxon>
    </lineage>
</organism>